<comment type="similarity">
    <text evidence="6">Belongs to the DNA polymerase HolA subunit family.</text>
</comment>
<dbReference type="Proteomes" id="UP000188729">
    <property type="component" value="Unassembled WGS sequence"/>
</dbReference>
<comment type="caution">
    <text evidence="8">The sequence shown here is derived from an EMBL/GenBank/DDBJ whole genome shotgun (WGS) entry which is preliminary data.</text>
</comment>
<evidence type="ECO:0000256" key="6">
    <source>
        <dbReference type="ARBA" id="ARBA00034754"/>
    </source>
</evidence>
<keyword evidence="9" id="KW-1185">Reference proteome</keyword>
<name>A0A1V2EVI0_9SPHN</name>
<dbReference type="GO" id="GO:0009360">
    <property type="term" value="C:DNA polymerase III complex"/>
    <property type="evidence" value="ECO:0007669"/>
    <property type="project" value="TreeGrafter"/>
</dbReference>
<evidence type="ECO:0000256" key="2">
    <source>
        <dbReference type="ARBA" id="ARBA00022679"/>
    </source>
</evidence>
<evidence type="ECO:0000256" key="5">
    <source>
        <dbReference type="ARBA" id="ARBA00022932"/>
    </source>
</evidence>
<dbReference type="EMBL" id="MPSB01000004">
    <property type="protein sequence ID" value="ONF96497.1"/>
    <property type="molecule type" value="Genomic_DNA"/>
</dbReference>
<keyword evidence="5" id="KW-0239">DNA-directed DNA polymerase</keyword>
<dbReference type="Gene3D" id="1.10.8.60">
    <property type="match status" value="1"/>
</dbReference>
<organism evidence="8 9">
    <name type="scientific">Sphingomonas jeddahensis</name>
    <dbReference type="NCBI Taxonomy" id="1915074"/>
    <lineage>
        <taxon>Bacteria</taxon>
        <taxon>Pseudomonadati</taxon>
        <taxon>Pseudomonadota</taxon>
        <taxon>Alphaproteobacteria</taxon>
        <taxon>Sphingomonadales</taxon>
        <taxon>Sphingomonadaceae</taxon>
        <taxon>Sphingomonas</taxon>
    </lineage>
</organism>
<sequence>MKATEARLKAALDKPPADIRLYLLFGPDEAGALALADRLPRALGPEAERVDLDGATLRGDPARLADEAASMSLFGTARHIRVAPAGDESLAAVTALLEAERVGNPVVMIAPGLKATSKVAKLALDSPLALALACYVPGADQLEGIAGEMAREQGLRLGAGVARRLAQAGGGDRAVMAREIEKLALYLDAAPERPTECDQAALDAVGADLGEAETGDVIEALVAAQPASLGEALRRLDEAGVSPIPWLRALARRLANLAEMKGEVIAGNDVGSVMKRHRVFFKEEAATGAALRRWSPQALARALAIVREAERAVIAGGGSAGDVLAGQAMLELAVKVRG</sequence>
<dbReference type="SUPFAM" id="SSF48019">
    <property type="entry name" value="post-AAA+ oligomerization domain-like"/>
    <property type="match status" value="1"/>
</dbReference>
<dbReference type="PANTHER" id="PTHR34388:SF1">
    <property type="entry name" value="DNA POLYMERASE III SUBUNIT DELTA"/>
    <property type="match status" value="1"/>
</dbReference>
<dbReference type="SUPFAM" id="SSF52540">
    <property type="entry name" value="P-loop containing nucleoside triphosphate hydrolases"/>
    <property type="match status" value="1"/>
</dbReference>
<dbReference type="GO" id="GO:0003887">
    <property type="term" value="F:DNA-directed DNA polymerase activity"/>
    <property type="evidence" value="ECO:0007669"/>
    <property type="project" value="UniProtKB-KW"/>
</dbReference>
<keyword evidence="2" id="KW-0808">Transferase</keyword>
<evidence type="ECO:0000256" key="3">
    <source>
        <dbReference type="ARBA" id="ARBA00022695"/>
    </source>
</evidence>
<protein>
    <recommendedName>
        <fullName evidence="1">DNA-directed DNA polymerase</fullName>
        <ecNumber evidence="1">2.7.7.7</ecNumber>
    </recommendedName>
</protein>
<dbReference type="STRING" id="1915074.SPHI_12820"/>
<evidence type="ECO:0000256" key="1">
    <source>
        <dbReference type="ARBA" id="ARBA00012417"/>
    </source>
</evidence>
<dbReference type="EC" id="2.7.7.7" evidence="1"/>
<dbReference type="InterPro" id="IPR027417">
    <property type="entry name" value="P-loop_NTPase"/>
</dbReference>
<dbReference type="GO" id="GO:0006261">
    <property type="term" value="P:DNA-templated DNA replication"/>
    <property type="evidence" value="ECO:0007669"/>
    <property type="project" value="TreeGrafter"/>
</dbReference>
<dbReference type="PANTHER" id="PTHR34388">
    <property type="entry name" value="DNA POLYMERASE III SUBUNIT DELTA"/>
    <property type="match status" value="1"/>
</dbReference>
<dbReference type="Gene3D" id="1.20.272.10">
    <property type="match status" value="1"/>
</dbReference>
<evidence type="ECO:0000313" key="9">
    <source>
        <dbReference type="Proteomes" id="UP000188729"/>
    </source>
</evidence>
<dbReference type="GO" id="GO:0003677">
    <property type="term" value="F:DNA binding"/>
    <property type="evidence" value="ECO:0007669"/>
    <property type="project" value="InterPro"/>
</dbReference>
<proteinExistence type="inferred from homology"/>
<keyword evidence="4" id="KW-0235">DNA replication</keyword>
<dbReference type="AlphaFoldDB" id="A0A1V2EVI0"/>
<dbReference type="OrthoDB" id="9804983at2"/>
<evidence type="ECO:0000313" key="8">
    <source>
        <dbReference type="EMBL" id="ONF96497.1"/>
    </source>
</evidence>
<evidence type="ECO:0000256" key="7">
    <source>
        <dbReference type="ARBA" id="ARBA00049244"/>
    </source>
</evidence>
<comment type="catalytic activity">
    <reaction evidence="7">
        <text>DNA(n) + a 2'-deoxyribonucleoside 5'-triphosphate = DNA(n+1) + diphosphate</text>
        <dbReference type="Rhea" id="RHEA:22508"/>
        <dbReference type="Rhea" id="RHEA-COMP:17339"/>
        <dbReference type="Rhea" id="RHEA-COMP:17340"/>
        <dbReference type="ChEBI" id="CHEBI:33019"/>
        <dbReference type="ChEBI" id="CHEBI:61560"/>
        <dbReference type="ChEBI" id="CHEBI:173112"/>
        <dbReference type="EC" id="2.7.7.7"/>
    </reaction>
</comment>
<dbReference type="InterPro" id="IPR008921">
    <property type="entry name" value="DNA_pol3_clamp-load_cplx_C"/>
</dbReference>
<dbReference type="RefSeq" id="WP_076744055.1">
    <property type="nucleotide sequence ID" value="NZ_MPSB01000004.1"/>
</dbReference>
<keyword evidence="3" id="KW-0548">Nucleotidyltransferase</keyword>
<dbReference type="NCBIfam" id="TIGR01128">
    <property type="entry name" value="holA"/>
    <property type="match status" value="1"/>
</dbReference>
<dbReference type="InterPro" id="IPR005790">
    <property type="entry name" value="DNA_polIII_delta"/>
</dbReference>
<gene>
    <name evidence="8" type="ORF">SPHI_12820</name>
</gene>
<reference evidence="8 9" key="1">
    <citation type="submission" date="2016-11" db="EMBL/GenBank/DDBJ databases">
        <title>Genome sequence of Sphingomonas jeddahensis G39.</title>
        <authorList>
            <person name="Poehlein A."/>
            <person name="Wuebbeler J.H."/>
            <person name="Steinbuechel A."/>
            <person name="Daniel R."/>
        </authorList>
    </citation>
    <scope>NUCLEOTIDE SEQUENCE [LARGE SCALE GENOMIC DNA]</scope>
    <source>
        <strain evidence="8 9">G39</strain>
    </source>
</reference>
<accession>A0A1V2EVI0</accession>
<evidence type="ECO:0000256" key="4">
    <source>
        <dbReference type="ARBA" id="ARBA00022705"/>
    </source>
</evidence>